<comment type="caution">
    <text evidence="6">The sequence shown here is derived from an EMBL/GenBank/DDBJ whole genome shotgun (WGS) entry which is preliminary data.</text>
</comment>
<dbReference type="CDD" id="cd05466">
    <property type="entry name" value="PBP2_LTTR_substrate"/>
    <property type="match status" value="1"/>
</dbReference>
<gene>
    <name evidence="6" type="ORF">ACHMWK_09225</name>
</gene>
<dbReference type="SUPFAM" id="SSF53850">
    <property type="entry name" value="Periplasmic binding protein-like II"/>
    <property type="match status" value="1"/>
</dbReference>
<keyword evidence="2" id="KW-0805">Transcription regulation</keyword>
<keyword evidence="7" id="KW-1185">Reference proteome</keyword>
<keyword evidence="4" id="KW-0804">Transcription</keyword>
<dbReference type="Gene3D" id="1.10.10.10">
    <property type="entry name" value="Winged helix-like DNA-binding domain superfamily/Winged helix DNA-binding domain"/>
    <property type="match status" value="1"/>
</dbReference>
<dbReference type="InterPro" id="IPR000847">
    <property type="entry name" value="LysR_HTH_N"/>
</dbReference>
<organism evidence="6 7">
    <name type="scientific">Pseudomonas kulmbachensis</name>
    <dbReference type="NCBI Taxonomy" id="3043408"/>
    <lineage>
        <taxon>Bacteria</taxon>
        <taxon>Pseudomonadati</taxon>
        <taxon>Pseudomonadota</taxon>
        <taxon>Gammaproteobacteria</taxon>
        <taxon>Pseudomonadales</taxon>
        <taxon>Pseudomonadaceae</taxon>
        <taxon>Pseudomonas</taxon>
    </lineage>
</organism>
<evidence type="ECO:0000256" key="3">
    <source>
        <dbReference type="ARBA" id="ARBA00023125"/>
    </source>
</evidence>
<accession>A0ABW7LWU3</accession>
<proteinExistence type="inferred from homology"/>
<evidence type="ECO:0000256" key="4">
    <source>
        <dbReference type="ARBA" id="ARBA00023163"/>
    </source>
</evidence>
<sequence>MPTFKQLEALIAVVDHGTFDGAAARLGVVQSAISRQIQELEHWLGYDLFDRSGRTAKPTVLAGEIVTQARHVLLQRDIVNSCLISNEVLSRKLRIGITELSALTWLPHLIKAISDHYPKVRIEPEVDLSVRLHELLMSGQLDVVVVPDAFNSNGLVKVSLDEVKNNWFCAPGLLDHSRILTLEDLCRCTLLAQGNLSGSGLLIAQWLTAQRASPRAHIPCSSLAALIGLTASGLGVTYLPDSAAHAYLASGQLVKLKVEPQLPITPYVALVRADTYSPFHRHIVELMSQHCDLQKPYERAIPSLQSQGSEHDQL</sequence>
<dbReference type="PROSITE" id="PS50931">
    <property type="entry name" value="HTH_LYSR"/>
    <property type="match status" value="1"/>
</dbReference>
<dbReference type="PANTHER" id="PTHR30126:SF40">
    <property type="entry name" value="HTH-TYPE TRANSCRIPTIONAL REGULATOR GLTR"/>
    <property type="match status" value="1"/>
</dbReference>
<dbReference type="Pfam" id="PF03466">
    <property type="entry name" value="LysR_substrate"/>
    <property type="match status" value="1"/>
</dbReference>
<evidence type="ECO:0000259" key="5">
    <source>
        <dbReference type="PROSITE" id="PS50931"/>
    </source>
</evidence>
<dbReference type="InterPro" id="IPR036388">
    <property type="entry name" value="WH-like_DNA-bd_sf"/>
</dbReference>
<dbReference type="InterPro" id="IPR005119">
    <property type="entry name" value="LysR_subst-bd"/>
</dbReference>
<evidence type="ECO:0000313" key="7">
    <source>
        <dbReference type="Proteomes" id="UP001609821"/>
    </source>
</evidence>
<dbReference type="EMBL" id="JBINXB010000009">
    <property type="protein sequence ID" value="MFH6566146.1"/>
    <property type="molecule type" value="Genomic_DNA"/>
</dbReference>
<keyword evidence="3" id="KW-0238">DNA-binding</keyword>
<comment type="similarity">
    <text evidence="1">Belongs to the LysR transcriptional regulatory family.</text>
</comment>
<dbReference type="PRINTS" id="PR00039">
    <property type="entry name" value="HTHLYSR"/>
</dbReference>
<evidence type="ECO:0000256" key="1">
    <source>
        <dbReference type="ARBA" id="ARBA00009437"/>
    </source>
</evidence>
<feature type="domain" description="HTH lysR-type" evidence="5">
    <location>
        <begin position="2"/>
        <end position="59"/>
    </location>
</feature>
<dbReference type="Gene3D" id="3.40.190.10">
    <property type="entry name" value="Periplasmic binding protein-like II"/>
    <property type="match status" value="2"/>
</dbReference>
<dbReference type="SUPFAM" id="SSF46785">
    <property type="entry name" value="Winged helix' DNA-binding domain"/>
    <property type="match status" value="1"/>
</dbReference>
<dbReference type="Proteomes" id="UP001609821">
    <property type="component" value="Unassembled WGS sequence"/>
</dbReference>
<dbReference type="RefSeq" id="WP_261739297.1">
    <property type="nucleotide sequence ID" value="NZ_JBINXA010000001.1"/>
</dbReference>
<dbReference type="Pfam" id="PF00126">
    <property type="entry name" value="HTH_1"/>
    <property type="match status" value="1"/>
</dbReference>
<reference evidence="6 7" key="1">
    <citation type="submission" date="2024-10" db="EMBL/GenBank/DDBJ databases">
        <title>Aeromonas and Pseudomonas from the Cagarras Archipelago, Rio de Janeiro, Brazil.</title>
        <authorList>
            <person name="Canellas A.L.B."/>
            <person name="Laport M.S."/>
        </authorList>
    </citation>
    <scope>NUCLEOTIDE SEQUENCE [LARGE SCALE GENOMIC DNA]</scope>
    <source>
        <strain evidence="6 7">CPF-4</strain>
    </source>
</reference>
<evidence type="ECO:0000313" key="6">
    <source>
        <dbReference type="EMBL" id="MFH6566146.1"/>
    </source>
</evidence>
<name>A0ABW7LWU3_9PSED</name>
<dbReference type="InterPro" id="IPR036390">
    <property type="entry name" value="WH_DNA-bd_sf"/>
</dbReference>
<evidence type="ECO:0000256" key="2">
    <source>
        <dbReference type="ARBA" id="ARBA00023015"/>
    </source>
</evidence>
<dbReference type="PANTHER" id="PTHR30126">
    <property type="entry name" value="HTH-TYPE TRANSCRIPTIONAL REGULATOR"/>
    <property type="match status" value="1"/>
</dbReference>
<protein>
    <submittedName>
        <fullName evidence="6">LysR family transcriptional regulator</fullName>
    </submittedName>
</protein>